<comment type="similarity">
    <text evidence="2 6">Belongs to the 4-toluene sulfonate uptake permease (TSUP) (TC 2.A.102) family.</text>
</comment>
<gene>
    <name evidence="7" type="ORF">IV01_25425</name>
</gene>
<evidence type="ECO:0000256" key="6">
    <source>
        <dbReference type="RuleBase" id="RU363041"/>
    </source>
</evidence>
<dbReference type="InterPro" id="IPR051598">
    <property type="entry name" value="TSUP/Inactive_protease-like"/>
</dbReference>
<dbReference type="Pfam" id="PF01925">
    <property type="entry name" value="TauE"/>
    <property type="match status" value="1"/>
</dbReference>
<accession>A0A085V5E9</accession>
<keyword evidence="6" id="KW-1003">Cell membrane</keyword>
<keyword evidence="3 6" id="KW-0812">Transmembrane</keyword>
<feature type="transmembrane region" description="Helical" evidence="6">
    <location>
        <begin position="214"/>
        <end position="235"/>
    </location>
</feature>
<comment type="caution">
    <text evidence="7">The sequence shown here is derived from an EMBL/GenBank/DDBJ whole genome shotgun (WGS) entry which is preliminary data.</text>
</comment>
<dbReference type="PANTHER" id="PTHR43701:SF2">
    <property type="entry name" value="MEMBRANE TRANSPORTER PROTEIN YJNA-RELATED"/>
    <property type="match status" value="1"/>
</dbReference>
<proteinExistence type="inferred from homology"/>
<protein>
    <recommendedName>
        <fullName evidence="6">Probable membrane transporter protein</fullName>
    </recommendedName>
</protein>
<dbReference type="Proteomes" id="UP000028631">
    <property type="component" value="Unassembled WGS sequence"/>
</dbReference>
<reference evidence="7 8" key="1">
    <citation type="submission" date="2014-07" db="EMBL/GenBank/DDBJ databases">
        <title>Draft Genome Sequences of Environmental Pseudomonas syringae strains.</title>
        <authorList>
            <person name="Baltrus D.A."/>
            <person name="Berge O."/>
            <person name="Morris C."/>
        </authorList>
    </citation>
    <scope>NUCLEOTIDE SEQUENCE [LARGE SCALE GENOMIC DNA]</scope>
    <source>
        <strain evidence="7 8">GAW0119</strain>
    </source>
</reference>
<dbReference type="RefSeq" id="WP_032631806.1">
    <property type="nucleotide sequence ID" value="NZ_JPQU01000100.1"/>
</dbReference>
<evidence type="ECO:0000256" key="4">
    <source>
        <dbReference type="ARBA" id="ARBA00022989"/>
    </source>
</evidence>
<evidence type="ECO:0000256" key="3">
    <source>
        <dbReference type="ARBA" id="ARBA00022692"/>
    </source>
</evidence>
<name>A0A085V5E9_PSESX</name>
<feature type="transmembrane region" description="Helical" evidence="6">
    <location>
        <begin position="93"/>
        <end position="113"/>
    </location>
</feature>
<dbReference type="EMBL" id="JPQU01000100">
    <property type="protein sequence ID" value="KFE50662.1"/>
    <property type="molecule type" value="Genomic_DNA"/>
</dbReference>
<dbReference type="InterPro" id="IPR002781">
    <property type="entry name" value="TM_pro_TauE-like"/>
</dbReference>
<dbReference type="PATRIC" id="fig|317.175.peg.5299"/>
<evidence type="ECO:0000256" key="2">
    <source>
        <dbReference type="ARBA" id="ARBA00009142"/>
    </source>
</evidence>
<evidence type="ECO:0000256" key="1">
    <source>
        <dbReference type="ARBA" id="ARBA00004141"/>
    </source>
</evidence>
<feature type="transmembrane region" description="Helical" evidence="6">
    <location>
        <begin position="41"/>
        <end position="60"/>
    </location>
</feature>
<evidence type="ECO:0000313" key="8">
    <source>
        <dbReference type="Proteomes" id="UP000028631"/>
    </source>
</evidence>
<evidence type="ECO:0000313" key="7">
    <source>
        <dbReference type="EMBL" id="KFE50662.1"/>
    </source>
</evidence>
<dbReference type="PANTHER" id="PTHR43701">
    <property type="entry name" value="MEMBRANE TRANSPORTER PROTEIN MJ0441-RELATED"/>
    <property type="match status" value="1"/>
</dbReference>
<comment type="subcellular location">
    <subcellularLocation>
        <location evidence="6">Cell membrane</location>
        <topology evidence="6">Multi-pass membrane protein</topology>
    </subcellularLocation>
    <subcellularLocation>
        <location evidence="1">Membrane</location>
        <topology evidence="1">Multi-pass membrane protein</topology>
    </subcellularLocation>
</comment>
<dbReference type="GO" id="GO:0005886">
    <property type="term" value="C:plasma membrane"/>
    <property type="evidence" value="ECO:0007669"/>
    <property type="project" value="UniProtKB-SubCell"/>
</dbReference>
<keyword evidence="5 6" id="KW-0472">Membrane</keyword>
<dbReference type="AlphaFoldDB" id="A0A085V5E9"/>
<keyword evidence="8" id="KW-1185">Reference proteome</keyword>
<dbReference type="OrthoDB" id="7031033at2"/>
<sequence>MLTLILGACVGLVLGLTGAGGGILAIPALTLGLGWSVTEATPIALLAVGGAASIGALHGLRQGLVRYKAAGVMAIAGWLTAPLGLYLGGLIPGGVLMLMFGAVMLVVAVRMYLQSRPASENAHVADALQKNCMLDPSTGRLDWSARCSATLASIGAASGLLTGLLGVGGGFLIVPAFRKFSDIRMHGIVATSLMVVALVSLGTLSHLFVRGFELSGAALSFTAATLAGMVVGRLSAPKLSGQLLQRLFSVLCIAVSLLMIGKAFWVLV</sequence>
<evidence type="ECO:0000256" key="5">
    <source>
        <dbReference type="ARBA" id="ARBA00023136"/>
    </source>
</evidence>
<feature type="transmembrane region" description="Helical" evidence="6">
    <location>
        <begin position="247"/>
        <end position="267"/>
    </location>
</feature>
<organism evidence="7 8">
    <name type="scientific">Pseudomonas syringae</name>
    <dbReference type="NCBI Taxonomy" id="317"/>
    <lineage>
        <taxon>Bacteria</taxon>
        <taxon>Pseudomonadati</taxon>
        <taxon>Pseudomonadota</taxon>
        <taxon>Gammaproteobacteria</taxon>
        <taxon>Pseudomonadales</taxon>
        <taxon>Pseudomonadaceae</taxon>
        <taxon>Pseudomonas</taxon>
    </lineage>
</organism>
<feature type="transmembrane region" description="Helical" evidence="6">
    <location>
        <begin position="188"/>
        <end position="208"/>
    </location>
</feature>
<keyword evidence="4 6" id="KW-1133">Transmembrane helix</keyword>